<protein>
    <submittedName>
        <fullName evidence="2">Uncharacterized protein</fullName>
    </submittedName>
</protein>
<name>A0A9P5VP40_9FUNG</name>
<dbReference type="Proteomes" id="UP000696485">
    <property type="component" value="Unassembled WGS sequence"/>
</dbReference>
<sequence length="251" mass="27693">MATIKSRFDVSSPDLDHLDSNKTPDDGPWLSTYSRGLCHIFPKDEDDCWDAMLSSQYPRTIEDPVYNTTSSTISVKEYSTSTVSGDTVIRPQPQSNRPYHRRYHTSLASTDAMAARSARSATPRPSAALTLEEESLISTAPTLSPASLSHALCSVGFNCIDYFTATKDDPEETSSTLSINRHRSTPAQDGFDDSSLVAGDWAAAVCGKRTAALERKRVLSRSSSQEAVNVNNDPWFATLDRLSRWDEVAYR</sequence>
<keyword evidence="3" id="KW-1185">Reference proteome</keyword>
<organism evidence="2 3">
    <name type="scientific">Podila minutissima</name>
    <dbReference type="NCBI Taxonomy" id="64525"/>
    <lineage>
        <taxon>Eukaryota</taxon>
        <taxon>Fungi</taxon>
        <taxon>Fungi incertae sedis</taxon>
        <taxon>Mucoromycota</taxon>
        <taxon>Mortierellomycotina</taxon>
        <taxon>Mortierellomycetes</taxon>
        <taxon>Mortierellales</taxon>
        <taxon>Mortierellaceae</taxon>
        <taxon>Podila</taxon>
    </lineage>
</organism>
<feature type="region of interest" description="Disordered" evidence="1">
    <location>
        <begin position="1"/>
        <end position="26"/>
    </location>
</feature>
<reference evidence="2" key="1">
    <citation type="journal article" date="2020" name="Fungal Divers.">
        <title>Resolving the Mortierellaceae phylogeny through synthesis of multi-gene phylogenetics and phylogenomics.</title>
        <authorList>
            <person name="Vandepol N."/>
            <person name="Liber J."/>
            <person name="Desiro A."/>
            <person name="Na H."/>
            <person name="Kennedy M."/>
            <person name="Barry K."/>
            <person name="Grigoriev I.V."/>
            <person name="Miller A.N."/>
            <person name="O'Donnell K."/>
            <person name="Stajich J.E."/>
            <person name="Bonito G."/>
        </authorList>
    </citation>
    <scope>NUCLEOTIDE SEQUENCE</scope>
    <source>
        <strain evidence="2">NVP1</strain>
    </source>
</reference>
<dbReference type="EMBL" id="JAAAUY010000125">
    <property type="protein sequence ID" value="KAF9334896.1"/>
    <property type="molecule type" value="Genomic_DNA"/>
</dbReference>
<evidence type="ECO:0000313" key="2">
    <source>
        <dbReference type="EMBL" id="KAF9334896.1"/>
    </source>
</evidence>
<gene>
    <name evidence="2" type="ORF">BG006_001301</name>
</gene>
<comment type="caution">
    <text evidence="2">The sequence shown here is derived from an EMBL/GenBank/DDBJ whole genome shotgun (WGS) entry which is preliminary data.</text>
</comment>
<accession>A0A9P5VP40</accession>
<evidence type="ECO:0000313" key="3">
    <source>
        <dbReference type="Proteomes" id="UP000696485"/>
    </source>
</evidence>
<evidence type="ECO:0000256" key="1">
    <source>
        <dbReference type="SAM" id="MobiDB-lite"/>
    </source>
</evidence>
<proteinExistence type="predicted"/>
<feature type="compositionally biased region" description="Basic and acidic residues" evidence="1">
    <location>
        <begin position="14"/>
        <end position="25"/>
    </location>
</feature>
<dbReference type="AlphaFoldDB" id="A0A9P5VP40"/>